<reference evidence="2 3" key="1">
    <citation type="submission" date="2023-03" db="EMBL/GenBank/DDBJ databases">
        <title>Complete genome sequence of Tepidibacter sp. SWIR-1, isolated from a deep-sea hydrothermal vent.</title>
        <authorList>
            <person name="Li X."/>
        </authorList>
    </citation>
    <scope>NUCLEOTIDE SEQUENCE [LARGE SCALE GENOMIC DNA]</scope>
    <source>
        <strain evidence="2 3">SWIR-1</strain>
    </source>
</reference>
<evidence type="ECO:0000313" key="3">
    <source>
        <dbReference type="Proteomes" id="UP001222800"/>
    </source>
</evidence>
<keyword evidence="1" id="KW-0175">Coiled coil</keyword>
<evidence type="ECO:0000256" key="1">
    <source>
        <dbReference type="SAM" id="Coils"/>
    </source>
</evidence>
<keyword evidence="3" id="KW-1185">Reference proteome</keyword>
<gene>
    <name evidence="2" type="ORF">P4S50_11585</name>
</gene>
<accession>A0ABY8EC09</accession>
<evidence type="ECO:0000313" key="2">
    <source>
        <dbReference type="EMBL" id="WFD09027.1"/>
    </source>
</evidence>
<proteinExistence type="predicted"/>
<dbReference type="RefSeq" id="WP_277730947.1">
    <property type="nucleotide sequence ID" value="NZ_CP120733.1"/>
</dbReference>
<feature type="coiled-coil region" evidence="1">
    <location>
        <begin position="60"/>
        <end position="94"/>
    </location>
</feature>
<protein>
    <submittedName>
        <fullName evidence="2">Uncharacterized protein</fullName>
    </submittedName>
</protein>
<dbReference type="EMBL" id="CP120733">
    <property type="protein sequence ID" value="WFD09027.1"/>
    <property type="molecule type" value="Genomic_DNA"/>
</dbReference>
<sequence>MEKVTNSSEYKARFDVGNKELNKYFRYFLEFYNQSIILRTIGSVAMIDSPISALREKTNNKEQKRMLQLIEFELNRLKRLSNIIEKKVNQINENKIDWDFIKSEEFLRIVFDTFEKAKKEYREEKLKYFANILLNYTTYQFSNDFYKEGIIERISKYSVEHIIVLEEIYKCCTRKGNINDDKIDQNVKNTNANYIHIDKLNVKNININIVNICIGDLSSGGFIIKENSTWEAVGGKCYSVTDYGIRLLQLIGDLK</sequence>
<organism evidence="2 3">
    <name type="scientific">Tepidibacter hydrothermalis</name>
    <dbReference type="NCBI Taxonomy" id="3036126"/>
    <lineage>
        <taxon>Bacteria</taxon>
        <taxon>Bacillati</taxon>
        <taxon>Bacillota</taxon>
        <taxon>Clostridia</taxon>
        <taxon>Peptostreptococcales</taxon>
        <taxon>Peptostreptococcaceae</taxon>
        <taxon>Tepidibacter</taxon>
    </lineage>
</organism>
<dbReference type="Proteomes" id="UP001222800">
    <property type="component" value="Chromosome"/>
</dbReference>
<name>A0ABY8EC09_9FIRM</name>